<evidence type="ECO:0000256" key="2">
    <source>
        <dbReference type="SAM" id="Phobius"/>
    </source>
</evidence>
<dbReference type="OrthoDB" id="10610527at2759"/>
<evidence type="ECO:0000313" key="3">
    <source>
        <dbReference type="EMBL" id="ORX59852.1"/>
    </source>
</evidence>
<accession>A0A1Y1VML1</accession>
<organism evidence="3 4">
    <name type="scientific">Piromyces finnis</name>
    <dbReference type="NCBI Taxonomy" id="1754191"/>
    <lineage>
        <taxon>Eukaryota</taxon>
        <taxon>Fungi</taxon>
        <taxon>Fungi incertae sedis</taxon>
        <taxon>Chytridiomycota</taxon>
        <taxon>Chytridiomycota incertae sedis</taxon>
        <taxon>Neocallimastigomycetes</taxon>
        <taxon>Neocallimastigales</taxon>
        <taxon>Neocallimastigaceae</taxon>
        <taxon>Piromyces</taxon>
    </lineage>
</organism>
<reference evidence="3 4" key="1">
    <citation type="submission" date="2016-08" db="EMBL/GenBank/DDBJ databases">
        <title>Genomes of anaerobic fungi encode conserved fungal cellulosomes for biomass hydrolysis.</title>
        <authorList>
            <consortium name="DOE Joint Genome Institute"/>
            <person name="Haitjema C.H."/>
            <person name="Gilmore S.P."/>
            <person name="Henske J.K."/>
            <person name="Solomon K.V."/>
            <person name="De Groot R."/>
            <person name="Kuo A."/>
            <person name="Mondo S.J."/>
            <person name="Salamov A.A."/>
            <person name="Labutti K."/>
            <person name="Zhao Z."/>
            <person name="Chiniquy J."/>
            <person name="Barry K."/>
            <person name="Brewer H.M."/>
            <person name="Purvine S.O."/>
            <person name="Wright A.T."/>
            <person name="Boxma B."/>
            <person name="Van Alen T."/>
            <person name="Hackstein J.H."/>
            <person name="Baker S.E."/>
            <person name="Grigoriev I.V."/>
            <person name="O'Malley M.A."/>
        </authorList>
    </citation>
    <scope>NUCLEOTIDE SEQUENCE [LARGE SCALE GENOMIC DNA]</scope>
    <source>
        <strain evidence="4">finn</strain>
    </source>
</reference>
<keyword evidence="2" id="KW-0812">Transmembrane</keyword>
<protein>
    <submittedName>
        <fullName evidence="3">Uncharacterized protein</fullName>
    </submittedName>
</protein>
<sequence length="207" mass="23547">MFFNQSIKSFFYLGIFVNNIIVNALIDGDCNNLTGLSKSINEDNTTGEYNNCIKNPNIKELKNNNDNKSSENESNGMKGIIVVAIVLIILFIITGILLYSKCRKSNTEDDDEKKKSILPISNNNNINHSNSNKSFVVLTPKGEIKESKPPQLALDEKLFNYIDVKKPLEKIDDKKNGNRVSTIKTQEQYENHLQYENLLNSQSYYLD</sequence>
<feature type="transmembrane region" description="Helical" evidence="2">
    <location>
        <begin position="79"/>
        <end position="99"/>
    </location>
</feature>
<keyword evidence="2" id="KW-0472">Membrane</keyword>
<evidence type="ECO:0000256" key="1">
    <source>
        <dbReference type="SAM" id="MobiDB-lite"/>
    </source>
</evidence>
<reference evidence="3 4" key="2">
    <citation type="submission" date="2016-08" db="EMBL/GenBank/DDBJ databases">
        <title>Pervasive Adenine N6-methylation of Active Genes in Fungi.</title>
        <authorList>
            <consortium name="DOE Joint Genome Institute"/>
            <person name="Mondo S.J."/>
            <person name="Dannebaum R.O."/>
            <person name="Kuo R.C."/>
            <person name="Labutti K."/>
            <person name="Haridas S."/>
            <person name="Kuo A."/>
            <person name="Salamov A."/>
            <person name="Ahrendt S.R."/>
            <person name="Lipzen A."/>
            <person name="Sullivan W."/>
            <person name="Andreopoulos W.B."/>
            <person name="Clum A."/>
            <person name="Lindquist E."/>
            <person name="Daum C."/>
            <person name="Ramamoorthy G.K."/>
            <person name="Gryganskyi A."/>
            <person name="Culley D."/>
            <person name="Magnuson J.K."/>
            <person name="James T.Y."/>
            <person name="O'Malley M.A."/>
            <person name="Stajich J.E."/>
            <person name="Spatafora J.W."/>
            <person name="Visel A."/>
            <person name="Grigoriev I.V."/>
        </authorList>
    </citation>
    <scope>NUCLEOTIDE SEQUENCE [LARGE SCALE GENOMIC DNA]</scope>
    <source>
        <strain evidence="4">finn</strain>
    </source>
</reference>
<dbReference type="STRING" id="1754191.A0A1Y1VML1"/>
<comment type="caution">
    <text evidence="3">The sequence shown here is derived from an EMBL/GenBank/DDBJ whole genome shotgun (WGS) entry which is preliminary data.</text>
</comment>
<gene>
    <name evidence="3" type="ORF">BCR36DRAFT_579303</name>
</gene>
<evidence type="ECO:0000313" key="4">
    <source>
        <dbReference type="Proteomes" id="UP000193719"/>
    </source>
</evidence>
<feature type="region of interest" description="Disordered" evidence="1">
    <location>
        <begin position="107"/>
        <end position="132"/>
    </location>
</feature>
<dbReference type="AlphaFoldDB" id="A0A1Y1VML1"/>
<feature type="compositionally biased region" description="Low complexity" evidence="1">
    <location>
        <begin position="117"/>
        <end position="132"/>
    </location>
</feature>
<proteinExistence type="predicted"/>
<dbReference type="Proteomes" id="UP000193719">
    <property type="component" value="Unassembled WGS sequence"/>
</dbReference>
<dbReference type="EMBL" id="MCFH01000002">
    <property type="protein sequence ID" value="ORX59852.1"/>
    <property type="molecule type" value="Genomic_DNA"/>
</dbReference>
<feature type="transmembrane region" description="Helical" evidence="2">
    <location>
        <begin position="9"/>
        <end position="26"/>
    </location>
</feature>
<keyword evidence="2" id="KW-1133">Transmembrane helix</keyword>
<name>A0A1Y1VML1_9FUNG</name>
<keyword evidence="4" id="KW-1185">Reference proteome</keyword>